<sequence length="379" mass="39329">MSSTLNPCGNGAGIVDKLIGEAYETVRNVAVHIEYVKHVSLHMEQVYRVFGSIGAIDTLNENIAKLDTLHANLTAILAVEAIKTDITTVSTNIAMLQTINGNLVKIQAVYENLADINTVAADIVAIRAVAAQLTPLLAVYAKLTELLYVHDNMDTFLAELATLSAMDGRIDALETLTASHSTAISGIDTELDNIGTTLTAHGQAITDLGSNKQDSSTNLTELSAVNPGTAGKQVLAAEDAETILTAIGAFDAENVIDDDTFATASATNVPSAESVKVYADKKADKDALLTFVGTYDWPSIAAGAMASTTFTVTGAALGDIVLGASLSVAVAAGVMMTAHVTAANTVTVSMVNHTAAAVDIASASHRIVVLKKANWGLTS</sequence>
<reference evidence="1" key="1">
    <citation type="submission" date="2020-09" db="EMBL/GenBank/DDBJ databases">
        <authorList>
            <person name="Dalcin Martins P."/>
        </authorList>
    </citation>
    <scope>NUCLEOTIDE SEQUENCE</scope>
    <source>
        <strain evidence="1">MAG47</strain>
    </source>
</reference>
<evidence type="ECO:0000313" key="1">
    <source>
        <dbReference type="EMBL" id="MBE0563667.1"/>
    </source>
</evidence>
<organism evidence="1 2">
    <name type="scientific">Brucella anthropi</name>
    <name type="common">Ochrobactrum anthropi</name>
    <dbReference type="NCBI Taxonomy" id="529"/>
    <lineage>
        <taxon>Bacteria</taxon>
        <taxon>Pseudomonadati</taxon>
        <taxon>Pseudomonadota</taxon>
        <taxon>Alphaproteobacteria</taxon>
        <taxon>Hyphomicrobiales</taxon>
        <taxon>Brucellaceae</taxon>
        <taxon>Brucella/Ochrobactrum group</taxon>
        <taxon>Brucella</taxon>
    </lineage>
</organism>
<proteinExistence type="predicted"/>
<dbReference type="Proteomes" id="UP000642265">
    <property type="component" value="Unassembled WGS sequence"/>
</dbReference>
<gene>
    <name evidence="1" type="ORF">IH622_23010</name>
</gene>
<dbReference type="AlphaFoldDB" id="A0A8I0TAY5"/>
<evidence type="ECO:0000313" key="2">
    <source>
        <dbReference type="Proteomes" id="UP000642265"/>
    </source>
</evidence>
<protein>
    <submittedName>
        <fullName evidence="1">Uncharacterized protein</fullName>
    </submittedName>
</protein>
<accession>A0A8I0TAY5</accession>
<dbReference type="EMBL" id="JACZKO010000063">
    <property type="protein sequence ID" value="MBE0563667.1"/>
    <property type="molecule type" value="Genomic_DNA"/>
</dbReference>
<name>A0A8I0TAY5_BRUAN</name>
<reference evidence="1" key="2">
    <citation type="submission" date="2020-10" db="EMBL/GenBank/DDBJ databases">
        <title>Enrichment of novel Verrucomicrobia, Bacteroidetes and Krumholzibacteria in an oxygen-limited, methane- and iron-fed bioreactor inoculated with Bothnian Sea sediments.</title>
        <authorList>
            <person name="Martins P.D."/>
            <person name="de Jong A."/>
            <person name="Lenstra W.K."/>
            <person name="van Helmond N.A.G.M."/>
            <person name="Slomp C.P."/>
            <person name="Jetten M.S.M."/>
            <person name="Welte C.U."/>
            <person name="Rasigraf O."/>
        </authorList>
    </citation>
    <scope>NUCLEOTIDE SEQUENCE</scope>
    <source>
        <strain evidence="1">MAG47</strain>
    </source>
</reference>
<comment type="caution">
    <text evidence="1">The sequence shown here is derived from an EMBL/GenBank/DDBJ whole genome shotgun (WGS) entry which is preliminary data.</text>
</comment>